<evidence type="ECO:0000313" key="2">
    <source>
        <dbReference type="RefSeq" id="XP_073781936.1"/>
    </source>
</evidence>
<accession>A0AC58HIT3</accession>
<dbReference type="Proteomes" id="UP000000437">
    <property type="component" value="Chromosome 16"/>
</dbReference>
<reference evidence="2" key="1">
    <citation type="submission" date="2025-08" db="UniProtKB">
        <authorList>
            <consortium name="RefSeq"/>
        </authorList>
    </citation>
    <scope>IDENTIFICATION</scope>
    <source>
        <strain evidence="2">Tuebingen</strain>
        <tissue evidence="2">Fibroblasts and whole tissue</tissue>
    </source>
</reference>
<organism evidence="1 2">
    <name type="scientific">Danio rerio</name>
    <name type="common">Zebrafish</name>
    <name type="synonym">Brachydanio rerio</name>
    <dbReference type="NCBI Taxonomy" id="7955"/>
    <lineage>
        <taxon>Eukaryota</taxon>
        <taxon>Metazoa</taxon>
        <taxon>Chordata</taxon>
        <taxon>Craniata</taxon>
        <taxon>Vertebrata</taxon>
        <taxon>Euteleostomi</taxon>
        <taxon>Actinopterygii</taxon>
        <taxon>Neopterygii</taxon>
        <taxon>Teleostei</taxon>
        <taxon>Ostariophysi</taxon>
        <taxon>Cypriniformes</taxon>
        <taxon>Danionidae</taxon>
        <taxon>Danioninae</taxon>
        <taxon>Danio</taxon>
    </lineage>
</organism>
<name>A0AC58HIT3_DANRE</name>
<protein>
    <submittedName>
        <fullName evidence="2">Uncharacterized protein isoform X1</fullName>
    </submittedName>
</protein>
<proteinExistence type="predicted"/>
<dbReference type="RefSeq" id="XP_073781936.1">
    <property type="nucleotide sequence ID" value="XM_073925835.1"/>
</dbReference>
<sequence length="706" mass="76557">MFDKGGFKAPLYITNNSMCKRFSSQTSSPMSAEAQPRVSDSARAAAGKTTRSTGASELEASPTAAAMENSPTDKQAKRWKKGIRAFFRRIGKGLKRCTLCWPGENMLIPFPCSDPNEPQPELSGLQWALSIDPCPSGIELPISANLDDPEPPSILGPSTVELTSDSDLEPSLVPSLLEIDLEDQDLCSLLSELTPMPELDCLTWVKPVSSLSSFKLTPDSEIPSISAPSEVTSVSGPSGCGPNNETGKSICAFFNRTWKSFKDRVLLWRRGNKVGRDPVGVPVSPQNLEDLLPAVETQRKRRKKKKEDLRPHLSGNFWALTEPAPSGFEVTLKPYPASPEPKTDPCPASPEPKTDPCPASPEPKTDPCPASPEPKTDPCPASPEPKTDPCPASPEPKTDSCPASPEPKTDPCPASPEPKTDPCPASPEPKTDPCSASPEPVVYQDPVDICADSFSSPPDPCPSDFVLEEVSELGSSSHEIKSDLEPSSASGPSSKLTPGPIYSWPGKGSFYSFYDVGKILGSGAYGTVKLATRRFDGQKVAVKFLKKNTWDKFIYVPGCAKPLVAEVALNLLLRKSQSPHIVQMIDWFEEPEKYILIMEYPDPCETLETFISGKGGSLGETVARGLFRQVVLAAKHCADQGIFHKDIKSDNILINTDTLQLKLIDFGCSELIMNPTSINHEWAMKEAICSLRNLLIEMVSGGQHFM</sequence>
<gene>
    <name evidence="2" type="primary">LOC101884995</name>
</gene>
<keyword evidence="1" id="KW-1185">Reference proteome</keyword>
<evidence type="ECO:0000313" key="1">
    <source>
        <dbReference type="Proteomes" id="UP000000437"/>
    </source>
</evidence>